<dbReference type="PROSITE" id="PS00463">
    <property type="entry name" value="ZN2_CY6_FUNGAL_1"/>
    <property type="match status" value="1"/>
</dbReference>
<dbReference type="PROSITE" id="PS50048">
    <property type="entry name" value="ZN2_CY6_FUNGAL_2"/>
    <property type="match status" value="2"/>
</dbReference>
<comment type="subcellular location">
    <subcellularLocation>
        <location evidence="1">Nucleus</location>
    </subcellularLocation>
</comment>
<dbReference type="InterPro" id="IPR036864">
    <property type="entry name" value="Zn2-C6_fun-type_DNA-bd_sf"/>
</dbReference>
<dbReference type="GO" id="GO:0000981">
    <property type="term" value="F:DNA-binding transcription factor activity, RNA polymerase II-specific"/>
    <property type="evidence" value="ECO:0007669"/>
    <property type="project" value="InterPro"/>
</dbReference>
<keyword evidence="2" id="KW-0479">Metal-binding</keyword>
<evidence type="ECO:0000256" key="4">
    <source>
        <dbReference type="ARBA" id="ARBA00023163"/>
    </source>
</evidence>
<keyword evidence="3" id="KW-0805">Transcription regulation</keyword>
<dbReference type="SMART" id="SM00066">
    <property type="entry name" value="GAL4"/>
    <property type="match status" value="2"/>
</dbReference>
<reference evidence="7 8" key="1">
    <citation type="journal article" date="2019" name="Nat. Ecol. Evol.">
        <title>Megaphylogeny resolves global patterns of mushroom evolution.</title>
        <authorList>
            <person name="Varga T."/>
            <person name="Krizsan K."/>
            <person name="Foldi C."/>
            <person name="Dima B."/>
            <person name="Sanchez-Garcia M."/>
            <person name="Sanchez-Ramirez S."/>
            <person name="Szollosi G.J."/>
            <person name="Szarkandi J.G."/>
            <person name="Papp V."/>
            <person name="Albert L."/>
            <person name="Andreopoulos W."/>
            <person name="Angelini C."/>
            <person name="Antonin V."/>
            <person name="Barry K.W."/>
            <person name="Bougher N.L."/>
            <person name="Buchanan P."/>
            <person name="Buyck B."/>
            <person name="Bense V."/>
            <person name="Catcheside P."/>
            <person name="Chovatia M."/>
            <person name="Cooper J."/>
            <person name="Damon W."/>
            <person name="Desjardin D."/>
            <person name="Finy P."/>
            <person name="Geml J."/>
            <person name="Haridas S."/>
            <person name="Hughes K."/>
            <person name="Justo A."/>
            <person name="Karasinski D."/>
            <person name="Kautmanova I."/>
            <person name="Kiss B."/>
            <person name="Kocsube S."/>
            <person name="Kotiranta H."/>
            <person name="LaButti K.M."/>
            <person name="Lechner B.E."/>
            <person name="Liimatainen K."/>
            <person name="Lipzen A."/>
            <person name="Lukacs Z."/>
            <person name="Mihaltcheva S."/>
            <person name="Morgado L.N."/>
            <person name="Niskanen T."/>
            <person name="Noordeloos M.E."/>
            <person name="Ohm R.A."/>
            <person name="Ortiz-Santana B."/>
            <person name="Ovrebo C."/>
            <person name="Racz N."/>
            <person name="Riley R."/>
            <person name="Savchenko A."/>
            <person name="Shiryaev A."/>
            <person name="Soop K."/>
            <person name="Spirin V."/>
            <person name="Szebenyi C."/>
            <person name="Tomsovsky M."/>
            <person name="Tulloss R.E."/>
            <person name="Uehling J."/>
            <person name="Grigoriev I.V."/>
            <person name="Vagvolgyi C."/>
            <person name="Papp T."/>
            <person name="Martin F.M."/>
            <person name="Miettinen O."/>
            <person name="Hibbett D.S."/>
            <person name="Nagy L.G."/>
        </authorList>
    </citation>
    <scope>NUCLEOTIDE SEQUENCE [LARGE SCALE GENOMIC DNA]</scope>
    <source>
        <strain evidence="7 8">CBS 962.96</strain>
    </source>
</reference>
<name>A0A4S8MA06_DENBC</name>
<dbReference type="EMBL" id="ML179122">
    <property type="protein sequence ID" value="THU99254.1"/>
    <property type="molecule type" value="Genomic_DNA"/>
</dbReference>
<feature type="domain" description="Zn(2)-C6 fungal-type" evidence="6">
    <location>
        <begin position="4"/>
        <end position="37"/>
    </location>
</feature>
<evidence type="ECO:0000313" key="7">
    <source>
        <dbReference type="EMBL" id="THU99254.1"/>
    </source>
</evidence>
<dbReference type="AlphaFoldDB" id="A0A4S8MA06"/>
<proteinExistence type="predicted"/>
<dbReference type="PANTHER" id="PTHR47338:SF20">
    <property type="entry name" value="ZN(II)2CYS6 TRANSCRIPTION FACTOR (EUROFUNG)"/>
    <property type="match status" value="1"/>
</dbReference>
<dbReference type="GO" id="GO:0005634">
    <property type="term" value="C:nucleus"/>
    <property type="evidence" value="ECO:0007669"/>
    <property type="project" value="UniProtKB-SubCell"/>
</dbReference>
<evidence type="ECO:0000256" key="1">
    <source>
        <dbReference type="ARBA" id="ARBA00004123"/>
    </source>
</evidence>
<dbReference type="GO" id="GO:0008270">
    <property type="term" value="F:zinc ion binding"/>
    <property type="evidence" value="ECO:0007669"/>
    <property type="project" value="InterPro"/>
</dbReference>
<evidence type="ECO:0000256" key="2">
    <source>
        <dbReference type="ARBA" id="ARBA00022723"/>
    </source>
</evidence>
<keyword evidence="8" id="KW-1185">Reference proteome</keyword>
<dbReference type="Proteomes" id="UP000297245">
    <property type="component" value="Unassembled WGS sequence"/>
</dbReference>
<sequence length="601" mass="67610">MAPACSNCRRKKIRCDGLTPVCSQCNFKGSSWPQCDYSARKSPTPPSNISPKGEACTACRRKKKKCDRARPFCHTCLVAKKQDECEYDNDPYPSMVMTLLECNRRLEERLRNIEGATNYGPGQRVSDEHAMSGFVNSGDKVTGEPFVLNENTTLPSPASSLITTHIQNSATVTSPRSIQDVFGDFDSVLGEYAPELDDWSSSTASNSPSIIPAYDSTHTSDLRLIFLKHNLQLGLSLTQAKVDALRVGDLSGQIIHPILVYISHLWGFLFSQVDRTSPSPEETNYLQPILKILPTMTSDKDVLPNIQAHCLTALYFYFKVQISTGRELLLKAIDIVQQQGLAPHVADDGFNFGENFSRNGIPLIAVDDADEKRNALLQLFYIDRVSEMRLKLPSLLPKQLSDEFHRVITYYDTPSKFKYFSCPGCKFILFNASYFVIPIHVSELTTFSSWFDEYAETICRLQYQLPRIKAMLMKITLSDWAHGGEVALKQCALLCASGLASIFGFFSTYSPEWRRQSLNFALEVVSITASFSDEDYDILDPVLSLCWSITSNVLSQEQDNSAGSMQVTMYDGVIHNSPRLRRCEMRKRKYRLAQYKVNSKG</sequence>
<gene>
    <name evidence="7" type="ORF">K435DRAFT_795039</name>
</gene>
<evidence type="ECO:0000313" key="8">
    <source>
        <dbReference type="Proteomes" id="UP000297245"/>
    </source>
</evidence>
<evidence type="ECO:0000256" key="5">
    <source>
        <dbReference type="ARBA" id="ARBA00023242"/>
    </source>
</evidence>
<dbReference type="SUPFAM" id="SSF57701">
    <property type="entry name" value="Zn2/Cys6 DNA-binding domain"/>
    <property type="match status" value="2"/>
</dbReference>
<keyword evidence="5" id="KW-0539">Nucleus</keyword>
<accession>A0A4S8MA06</accession>
<dbReference type="InterPro" id="IPR001138">
    <property type="entry name" value="Zn2Cys6_DnaBD"/>
</dbReference>
<dbReference type="OrthoDB" id="2017365at2759"/>
<dbReference type="InterPro" id="IPR050815">
    <property type="entry name" value="TF_fung"/>
</dbReference>
<evidence type="ECO:0000259" key="6">
    <source>
        <dbReference type="PROSITE" id="PS50048"/>
    </source>
</evidence>
<protein>
    <recommendedName>
        <fullName evidence="6">Zn(2)-C6 fungal-type domain-containing protein</fullName>
    </recommendedName>
</protein>
<dbReference type="Pfam" id="PF00172">
    <property type="entry name" value="Zn_clus"/>
    <property type="match status" value="2"/>
</dbReference>
<dbReference type="PANTHER" id="PTHR47338">
    <property type="entry name" value="ZN(II)2CYS6 TRANSCRIPTION FACTOR (EUROFUNG)-RELATED"/>
    <property type="match status" value="1"/>
</dbReference>
<evidence type="ECO:0000256" key="3">
    <source>
        <dbReference type="ARBA" id="ARBA00023015"/>
    </source>
</evidence>
<organism evidence="7 8">
    <name type="scientific">Dendrothele bispora (strain CBS 962.96)</name>
    <dbReference type="NCBI Taxonomy" id="1314807"/>
    <lineage>
        <taxon>Eukaryota</taxon>
        <taxon>Fungi</taxon>
        <taxon>Dikarya</taxon>
        <taxon>Basidiomycota</taxon>
        <taxon>Agaricomycotina</taxon>
        <taxon>Agaricomycetes</taxon>
        <taxon>Agaricomycetidae</taxon>
        <taxon>Agaricales</taxon>
        <taxon>Agaricales incertae sedis</taxon>
        <taxon>Dendrothele</taxon>
    </lineage>
</organism>
<feature type="domain" description="Zn(2)-C6 fungal-type" evidence="6">
    <location>
        <begin position="55"/>
        <end position="87"/>
    </location>
</feature>
<dbReference type="Gene3D" id="4.10.240.10">
    <property type="entry name" value="Zn(2)-C6 fungal-type DNA-binding domain"/>
    <property type="match status" value="2"/>
</dbReference>
<dbReference type="CDD" id="cd00067">
    <property type="entry name" value="GAL4"/>
    <property type="match status" value="2"/>
</dbReference>
<keyword evidence="4" id="KW-0804">Transcription</keyword>